<dbReference type="EMBL" id="MGIS01000019">
    <property type="protein sequence ID" value="OGM92647.1"/>
    <property type="molecule type" value="Genomic_DNA"/>
</dbReference>
<keyword evidence="1" id="KW-0812">Transmembrane</keyword>
<dbReference type="Proteomes" id="UP000177011">
    <property type="component" value="Unassembled WGS sequence"/>
</dbReference>
<keyword evidence="1" id="KW-1133">Transmembrane helix</keyword>
<evidence type="ECO:0000313" key="2">
    <source>
        <dbReference type="EMBL" id="OGM92647.1"/>
    </source>
</evidence>
<gene>
    <name evidence="2" type="ORF">A2935_03985</name>
</gene>
<evidence type="ECO:0000313" key="3">
    <source>
        <dbReference type="Proteomes" id="UP000177011"/>
    </source>
</evidence>
<comment type="caution">
    <text evidence="2">The sequence shown here is derived from an EMBL/GenBank/DDBJ whole genome shotgun (WGS) entry which is preliminary data.</text>
</comment>
<feature type="transmembrane region" description="Helical" evidence="1">
    <location>
        <begin position="137"/>
        <end position="157"/>
    </location>
</feature>
<dbReference type="AlphaFoldDB" id="A0A1F8DVK3"/>
<sequence length="158" mass="17050">MKALSDIQKGLKSPYFCGFISLFWFFVSYVFIFSPGSDDPVDPPYYRFALSIASSSVMMLLGVGAGGGAYAALASCILSAAVLYVCAAYKLGAYTVASRIAITGPGLFGISLVLAIISLGLVFLLAKRVQRFSFDLFVKYGLSMVGIWLLLSYLYLIL</sequence>
<feature type="transmembrane region" description="Helical" evidence="1">
    <location>
        <begin position="12"/>
        <end position="33"/>
    </location>
</feature>
<evidence type="ECO:0000256" key="1">
    <source>
        <dbReference type="SAM" id="Phobius"/>
    </source>
</evidence>
<protein>
    <recommendedName>
        <fullName evidence="4">Yip1 domain-containing protein</fullName>
    </recommendedName>
</protein>
<name>A0A1F8DVK3_9BACT</name>
<organism evidence="2 3">
    <name type="scientific">Candidatus Wolfebacteria bacterium RIFCSPLOWO2_01_FULL_47_17b</name>
    <dbReference type="NCBI Taxonomy" id="1802558"/>
    <lineage>
        <taxon>Bacteria</taxon>
        <taxon>Candidatus Wolfeibacteriota</taxon>
    </lineage>
</organism>
<feature type="transmembrane region" description="Helical" evidence="1">
    <location>
        <begin position="70"/>
        <end position="90"/>
    </location>
</feature>
<feature type="transmembrane region" description="Helical" evidence="1">
    <location>
        <begin position="45"/>
        <end position="63"/>
    </location>
</feature>
<accession>A0A1F8DVK3</accession>
<feature type="transmembrane region" description="Helical" evidence="1">
    <location>
        <begin position="102"/>
        <end position="125"/>
    </location>
</feature>
<evidence type="ECO:0008006" key="4">
    <source>
        <dbReference type="Google" id="ProtNLM"/>
    </source>
</evidence>
<keyword evidence="1" id="KW-0472">Membrane</keyword>
<proteinExistence type="predicted"/>
<reference evidence="2 3" key="1">
    <citation type="journal article" date="2016" name="Nat. Commun.">
        <title>Thousands of microbial genomes shed light on interconnected biogeochemical processes in an aquifer system.</title>
        <authorList>
            <person name="Anantharaman K."/>
            <person name="Brown C.T."/>
            <person name="Hug L.A."/>
            <person name="Sharon I."/>
            <person name="Castelle C.J."/>
            <person name="Probst A.J."/>
            <person name="Thomas B.C."/>
            <person name="Singh A."/>
            <person name="Wilkins M.J."/>
            <person name="Karaoz U."/>
            <person name="Brodie E.L."/>
            <person name="Williams K.H."/>
            <person name="Hubbard S.S."/>
            <person name="Banfield J.F."/>
        </authorList>
    </citation>
    <scope>NUCLEOTIDE SEQUENCE [LARGE SCALE GENOMIC DNA]</scope>
</reference>